<evidence type="ECO:0000313" key="1">
    <source>
        <dbReference type="EMBL" id="NIY72467.1"/>
    </source>
</evidence>
<sequence>MGDRSIVAYKAYADQHEMLDEMVAYHLAVLLRLGYLTDAPVFVRWLDDDNLLVSFQWKDGARRRALVHPDVRNIRLAIGEIAEAKRLSHMPMSFARQSNASAVA</sequence>
<dbReference type="Proteomes" id="UP000709466">
    <property type="component" value="Unassembled WGS sequence"/>
</dbReference>
<protein>
    <recommendedName>
        <fullName evidence="3">DUF2470 domain-containing protein</fullName>
    </recommendedName>
</protein>
<evidence type="ECO:0000313" key="2">
    <source>
        <dbReference type="Proteomes" id="UP000709466"/>
    </source>
</evidence>
<proteinExistence type="predicted"/>
<evidence type="ECO:0008006" key="3">
    <source>
        <dbReference type="Google" id="ProtNLM"/>
    </source>
</evidence>
<comment type="caution">
    <text evidence="1">The sequence shown here is derived from an EMBL/GenBank/DDBJ whole genome shotgun (WGS) entry which is preliminary data.</text>
</comment>
<organism evidence="1 2">
    <name type="scientific">Marivivens donghaensis</name>
    <dbReference type="NCBI Taxonomy" id="1699413"/>
    <lineage>
        <taxon>Bacteria</taxon>
        <taxon>Pseudomonadati</taxon>
        <taxon>Pseudomonadota</taxon>
        <taxon>Alphaproteobacteria</taxon>
        <taxon>Rhodobacterales</taxon>
        <taxon>Paracoccaceae</taxon>
        <taxon>Marivivens group</taxon>
        <taxon>Marivivens</taxon>
    </lineage>
</organism>
<name>A0ABX0VZ64_9RHOB</name>
<keyword evidence="2" id="KW-1185">Reference proteome</keyword>
<dbReference type="RefSeq" id="WP_167637842.1">
    <property type="nucleotide sequence ID" value="NZ_JAATOP010000004.1"/>
</dbReference>
<accession>A0ABX0VZ64</accession>
<gene>
    <name evidence="1" type="ORF">HCZ30_08460</name>
</gene>
<reference evidence="1 2" key="1">
    <citation type="submission" date="2020-03" db="EMBL/GenBank/DDBJ databases">
        <title>Bacterial isolates of synthetic phycosphere.</title>
        <authorList>
            <person name="Fu H."/>
            <person name="Moran M.A."/>
        </authorList>
    </citation>
    <scope>NUCLEOTIDE SEQUENCE [LARGE SCALE GENOMIC DNA]</scope>
    <source>
        <strain evidence="1 2">HF1</strain>
    </source>
</reference>
<dbReference type="EMBL" id="JAATOP010000004">
    <property type="protein sequence ID" value="NIY72467.1"/>
    <property type="molecule type" value="Genomic_DNA"/>
</dbReference>